<sequence>IVSCVICSLSPACLSMYELNLTLVFQLLELLQLLMSDSVANNRHGIQPGCQL</sequence>
<name>A0AAD7ZDF8_DIPPU</name>
<accession>A0AAD7ZDF8</accession>
<proteinExistence type="predicted"/>
<feature type="non-terminal residue" evidence="1">
    <location>
        <position position="1"/>
    </location>
</feature>
<reference evidence="1" key="2">
    <citation type="submission" date="2023-05" db="EMBL/GenBank/DDBJ databases">
        <authorList>
            <person name="Fouks B."/>
        </authorList>
    </citation>
    <scope>NUCLEOTIDE SEQUENCE</scope>
    <source>
        <strain evidence="1">Stay&amp;Tobe</strain>
        <tissue evidence="1">Testes</tissue>
    </source>
</reference>
<organism evidence="1 2">
    <name type="scientific">Diploptera punctata</name>
    <name type="common">Pacific beetle cockroach</name>
    <dbReference type="NCBI Taxonomy" id="6984"/>
    <lineage>
        <taxon>Eukaryota</taxon>
        <taxon>Metazoa</taxon>
        <taxon>Ecdysozoa</taxon>
        <taxon>Arthropoda</taxon>
        <taxon>Hexapoda</taxon>
        <taxon>Insecta</taxon>
        <taxon>Pterygota</taxon>
        <taxon>Neoptera</taxon>
        <taxon>Polyneoptera</taxon>
        <taxon>Dictyoptera</taxon>
        <taxon>Blattodea</taxon>
        <taxon>Blaberoidea</taxon>
        <taxon>Blaberidae</taxon>
        <taxon>Diplopterinae</taxon>
        <taxon>Diploptera</taxon>
    </lineage>
</organism>
<dbReference type="Proteomes" id="UP001233999">
    <property type="component" value="Unassembled WGS sequence"/>
</dbReference>
<comment type="caution">
    <text evidence="1">The sequence shown here is derived from an EMBL/GenBank/DDBJ whole genome shotgun (WGS) entry which is preliminary data.</text>
</comment>
<dbReference type="EMBL" id="JASPKZ010008866">
    <property type="protein sequence ID" value="KAJ9578660.1"/>
    <property type="molecule type" value="Genomic_DNA"/>
</dbReference>
<protein>
    <submittedName>
        <fullName evidence="1">Uncharacterized protein</fullName>
    </submittedName>
</protein>
<evidence type="ECO:0000313" key="1">
    <source>
        <dbReference type="EMBL" id="KAJ9578660.1"/>
    </source>
</evidence>
<evidence type="ECO:0000313" key="2">
    <source>
        <dbReference type="Proteomes" id="UP001233999"/>
    </source>
</evidence>
<dbReference type="AlphaFoldDB" id="A0AAD7ZDF8"/>
<gene>
    <name evidence="1" type="ORF">L9F63_005150</name>
</gene>
<keyword evidence="2" id="KW-1185">Reference proteome</keyword>
<reference evidence="1" key="1">
    <citation type="journal article" date="2023" name="IScience">
        <title>Live-bearing cockroach genome reveals convergent evolutionary mechanisms linked to viviparity in insects and beyond.</title>
        <authorList>
            <person name="Fouks B."/>
            <person name="Harrison M.C."/>
            <person name="Mikhailova A.A."/>
            <person name="Marchal E."/>
            <person name="English S."/>
            <person name="Carruthers M."/>
            <person name="Jennings E.C."/>
            <person name="Chiamaka E.L."/>
            <person name="Frigard R.A."/>
            <person name="Pippel M."/>
            <person name="Attardo G.M."/>
            <person name="Benoit J.B."/>
            <person name="Bornberg-Bauer E."/>
            <person name="Tobe S.S."/>
        </authorList>
    </citation>
    <scope>NUCLEOTIDE SEQUENCE</scope>
    <source>
        <strain evidence="1">Stay&amp;Tobe</strain>
    </source>
</reference>